<evidence type="ECO:0000313" key="1">
    <source>
        <dbReference type="EMBL" id="MFC4718634.1"/>
    </source>
</evidence>
<name>A0ABV9MU21_9ENTE</name>
<gene>
    <name evidence="1" type="ORF">ACFO5I_02590</name>
</gene>
<protein>
    <submittedName>
        <fullName evidence="1">Uncharacterized protein</fullName>
    </submittedName>
</protein>
<proteinExistence type="predicted"/>
<keyword evidence="2" id="KW-1185">Reference proteome</keyword>
<organism evidence="1 2">
    <name type="scientific">Enterococcus lemanii</name>
    <dbReference type="NCBI Taxonomy" id="1159752"/>
    <lineage>
        <taxon>Bacteria</taxon>
        <taxon>Bacillati</taxon>
        <taxon>Bacillota</taxon>
        <taxon>Bacilli</taxon>
        <taxon>Lactobacillales</taxon>
        <taxon>Enterococcaceae</taxon>
        <taxon>Enterococcus</taxon>
    </lineage>
</organism>
<dbReference type="EMBL" id="JBHSGS010000013">
    <property type="protein sequence ID" value="MFC4718634.1"/>
    <property type="molecule type" value="Genomic_DNA"/>
</dbReference>
<reference evidence="2" key="1">
    <citation type="journal article" date="2019" name="Int. J. Syst. Evol. Microbiol.">
        <title>The Global Catalogue of Microorganisms (GCM) 10K type strain sequencing project: providing services to taxonomists for standard genome sequencing and annotation.</title>
        <authorList>
            <consortium name="The Broad Institute Genomics Platform"/>
            <consortium name="The Broad Institute Genome Sequencing Center for Infectious Disease"/>
            <person name="Wu L."/>
            <person name="Ma J."/>
        </authorList>
    </citation>
    <scope>NUCLEOTIDE SEQUENCE [LARGE SCALE GENOMIC DNA]</scope>
    <source>
        <strain evidence="2">CGMCC 1.19032</strain>
    </source>
</reference>
<accession>A0ABV9MU21</accession>
<sequence>MRKTSKEVTLSLSKV</sequence>
<dbReference type="RefSeq" id="WP_379962461.1">
    <property type="nucleotide sequence ID" value="NZ_JAFBFD010000056.1"/>
</dbReference>
<dbReference type="Proteomes" id="UP001595969">
    <property type="component" value="Unassembled WGS sequence"/>
</dbReference>
<evidence type="ECO:0000313" key="2">
    <source>
        <dbReference type="Proteomes" id="UP001595969"/>
    </source>
</evidence>
<comment type="caution">
    <text evidence="1">The sequence shown here is derived from an EMBL/GenBank/DDBJ whole genome shotgun (WGS) entry which is preliminary data.</text>
</comment>